<dbReference type="PANTHER" id="PTHR30309">
    <property type="entry name" value="INNER MEMBRANE PROTEIN YGIH"/>
    <property type="match status" value="1"/>
</dbReference>
<dbReference type="EMBL" id="LR214970">
    <property type="protein sequence ID" value="VEU60786.1"/>
    <property type="molecule type" value="Genomic_DNA"/>
</dbReference>
<evidence type="ECO:0000256" key="6">
    <source>
        <dbReference type="ARBA" id="ARBA00023098"/>
    </source>
</evidence>
<reference evidence="11 12" key="1">
    <citation type="submission" date="2019-01" db="EMBL/GenBank/DDBJ databases">
        <authorList>
            <consortium name="Pathogen Informatics"/>
        </authorList>
    </citation>
    <scope>NUCLEOTIDE SEQUENCE [LARGE SCALE GENOMIC DNA]</scope>
    <source>
        <strain evidence="11 12">NCTC10122</strain>
    </source>
</reference>
<dbReference type="InterPro" id="IPR003811">
    <property type="entry name" value="G3P_acylTferase_PlsY"/>
</dbReference>
<evidence type="ECO:0000256" key="7">
    <source>
        <dbReference type="ARBA" id="ARBA00023136"/>
    </source>
</evidence>
<keyword evidence="11" id="KW-0012">Acyltransferase</keyword>
<comment type="subunit">
    <text evidence="10">Probably interacts with PlsX.</text>
</comment>
<evidence type="ECO:0000256" key="2">
    <source>
        <dbReference type="ARBA" id="ARBA00022516"/>
    </source>
</evidence>
<keyword evidence="1 10" id="KW-1003">Cell membrane</keyword>
<dbReference type="GO" id="GO:0005886">
    <property type="term" value="C:plasma membrane"/>
    <property type="evidence" value="ECO:0007669"/>
    <property type="project" value="UniProtKB-SubCell"/>
</dbReference>
<keyword evidence="5 10" id="KW-1133">Transmembrane helix</keyword>
<keyword evidence="2 10" id="KW-0444">Lipid biosynthesis</keyword>
<keyword evidence="7 10" id="KW-0472">Membrane</keyword>
<proteinExistence type="inferred from homology"/>
<organism evidence="11 12">
    <name type="scientific">Mycoplasmopsis bovigenitalium</name>
    <dbReference type="NCBI Taxonomy" id="2112"/>
    <lineage>
        <taxon>Bacteria</taxon>
        <taxon>Bacillati</taxon>
        <taxon>Mycoplasmatota</taxon>
        <taxon>Mycoplasmoidales</taxon>
        <taxon>Metamycoplasmataceae</taxon>
        <taxon>Mycoplasmopsis</taxon>
    </lineage>
</organism>
<evidence type="ECO:0000256" key="1">
    <source>
        <dbReference type="ARBA" id="ARBA00022475"/>
    </source>
</evidence>
<comment type="function">
    <text evidence="10">Catalyzes the transfer of an acyl group from acyl-phosphate (acyl-PO(4)) to glycerol-3-phosphate (G3P) to form lysophosphatidic acid (LPA). This enzyme utilizes acyl-phosphate as fatty acyl donor, but not acyl-CoA or acyl-ACP.</text>
</comment>
<sequence>MSYQIDSKIIFSIIGLNLLLIFIGYLIGSLNTSIILSSKLKKDDVRNHFSQNAGATNSLRVYGKKFALTVFIIDFFKVIIPSLIFIILIRYVWYDFAKIYWMSPQAIGFGVIIGHCWPVFFKFKGGKGVACTSAFILVINPILWVFAGIIFFSFAFKTKKVSLSSMCTASIIVPFVFIPWFTQGMPGYWLNFINYSNNISLNNLQPYWFVSGIFYLTSVIIIIVLHRSNIKRLLAGKESTLSLKSAK</sequence>
<evidence type="ECO:0000256" key="3">
    <source>
        <dbReference type="ARBA" id="ARBA00022679"/>
    </source>
</evidence>
<feature type="transmembrane region" description="Helical" evidence="10">
    <location>
        <begin position="207"/>
        <end position="225"/>
    </location>
</feature>
<feature type="transmembrane region" description="Helical" evidence="10">
    <location>
        <begin position="163"/>
        <end position="182"/>
    </location>
</feature>
<feature type="transmembrane region" description="Helical" evidence="10">
    <location>
        <begin position="9"/>
        <end position="28"/>
    </location>
</feature>
<keyword evidence="9 10" id="KW-1208">Phospholipid metabolism</keyword>
<dbReference type="Pfam" id="PF02660">
    <property type="entry name" value="G3P_acyltransf"/>
    <property type="match status" value="1"/>
</dbReference>
<dbReference type="SMART" id="SM01207">
    <property type="entry name" value="G3P_acyltransf"/>
    <property type="match status" value="1"/>
</dbReference>
<dbReference type="EC" id="2.3.1.275" evidence="10"/>
<dbReference type="RefSeq" id="WP_129687685.1">
    <property type="nucleotide sequence ID" value="NZ_LR214970.1"/>
</dbReference>
<feature type="transmembrane region" description="Helical" evidence="10">
    <location>
        <begin position="99"/>
        <end position="121"/>
    </location>
</feature>
<name>A0A449A9C5_9BACT</name>
<keyword evidence="8 10" id="KW-0594">Phospholipid biosynthesis</keyword>
<gene>
    <name evidence="10 11" type="primary">plsY</name>
    <name evidence="11" type="ORF">NCTC10122_00388</name>
</gene>
<dbReference type="GO" id="GO:0043772">
    <property type="term" value="F:acyl-phosphate glycerol-3-phosphate acyltransferase activity"/>
    <property type="evidence" value="ECO:0007669"/>
    <property type="project" value="UniProtKB-UniRule"/>
</dbReference>
<comment type="catalytic activity">
    <reaction evidence="10">
        <text>an acyl phosphate + sn-glycerol 3-phosphate = a 1-acyl-sn-glycero-3-phosphate + phosphate</text>
        <dbReference type="Rhea" id="RHEA:34075"/>
        <dbReference type="ChEBI" id="CHEBI:43474"/>
        <dbReference type="ChEBI" id="CHEBI:57597"/>
        <dbReference type="ChEBI" id="CHEBI:57970"/>
        <dbReference type="ChEBI" id="CHEBI:59918"/>
        <dbReference type="EC" id="2.3.1.275"/>
    </reaction>
</comment>
<comment type="similarity">
    <text evidence="10">Belongs to the PlsY family.</text>
</comment>
<dbReference type="NCBIfam" id="TIGR00023">
    <property type="entry name" value="glycerol-3-phosphate 1-O-acyltransferase PlsY"/>
    <property type="match status" value="1"/>
</dbReference>
<evidence type="ECO:0000313" key="12">
    <source>
        <dbReference type="Proteomes" id="UP000290942"/>
    </source>
</evidence>
<comment type="subcellular location">
    <subcellularLocation>
        <location evidence="10">Cell membrane</location>
        <topology evidence="10">Multi-pass membrane protein</topology>
    </subcellularLocation>
</comment>
<feature type="transmembrane region" description="Helical" evidence="10">
    <location>
        <begin position="133"/>
        <end position="156"/>
    </location>
</feature>
<dbReference type="HAMAP" id="MF_01043">
    <property type="entry name" value="PlsY"/>
    <property type="match status" value="1"/>
</dbReference>
<comment type="pathway">
    <text evidence="10">Lipid metabolism; phospholipid metabolism.</text>
</comment>
<dbReference type="GO" id="GO:0008654">
    <property type="term" value="P:phospholipid biosynthetic process"/>
    <property type="evidence" value="ECO:0007669"/>
    <property type="project" value="UniProtKB-UniRule"/>
</dbReference>
<evidence type="ECO:0000256" key="10">
    <source>
        <dbReference type="HAMAP-Rule" id="MF_01043"/>
    </source>
</evidence>
<keyword evidence="6 10" id="KW-0443">Lipid metabolism</keyword>
<dbReference type="PANTHER" id="PTHR30309:SF0">
    <property type="entry name" value="GLYCEROL-3-PHOSPHATE ACYLTRANSFERASE-RELATED"/>
    <property type="match status" value="1"/>
</dbReference>
<keyword evidence="4 10" id="KW-0812">Transmembrane</keyword>
<evidence type="ECO:0000313" key="11">
    <source>
        <dbReference type="EMBL" id="VEU60786.1"/>
    </source>
</evidence>
<evidence type="ECO:0000256" key="4">
    <source>
        <dbReference type="ARBA" id="ARBA00022692"/>
    </source>
</evidence>
<dbReference type="UniPathway" id="UPA00085"/>
<dbReference type="AlphaFoldDB" id="A0A449A9C5"/>
<keyword evidence="3 10" id="KW-0808">Transferase</keyword>
<feature type="transmembrane region" description="Helical" evidence="10">
    <location>
        <begin position="66"/>
        <end position="92"/>
    </location>
</feature>
<accession>A0A449A9C5</accession>
<evidence type="ECO:0000256" key="5">
    <source>
        <dbReference type="ARBA" id="ARBA00022989"/>
    </source>
</evidence>
<protein>
    <recommendedName>
        <fullName evidence="10">Glycerol-3-phosphate acyltransferase</fullName>
    </recommendedName>
    <alternativeName>
        <fullName evidence="10">Acyl-PO4 G3P acyltransferase</fullName>
    </alternativeName>
    <alternativeName>
        <fullName evidence="10">Acyl-phosphate--glycerol-3-phosphate acyltransferase</fullName>
    </alternativeName>
    <alternativeName>
        <fullName evidence="10">G3P acyltransferase</fullName>
        <shortName evidence="10">GPAT</shortName>
        <ecNumber evidence="10">2.3.1.275</ecNumber>
    </alternativeName>
    <alternativeName>
        <fullName evidence="10">Lysophosphatidic acid synthase</fullName>
        <shortName evidence="10">LPA synthase</shortName>
    </alternativeName>
</protein>
<evidence type="ECO:0000256" key="9">
    <source>
        <dbReference type="ARBA" id="ARBA00023264"/>
    </source>
</evidence>
<evidence type="ECO:0000256" key="8">
    <source>
        <dbReference type="ARBA" id="ARBA00023209"/>
    </source>
</evidence>
<dbReference type="Proteomes" id="UP000290942">
    <property type="component" value="Chromosome"/>
</dbReference>